<gene>
    <name evidence="1" type="ORF">RRG08_011840</name>
</gene>
<comment type="caution">
    <text evidence="1">The sequence shown here is derived from an EMBL/GenBank/DDBJ whole genome shotgun (WGS) entry which is preliminary data.</text>
</comment>
<sequence length="158" mass="17620">MVKKIRGQYARVPEHSSWLKVKDIFSAVEAEDNELTFRCCRSTFYNCNFGKQTAQGKNKIKCPVTSKVSADVSDNSHINCCDGSGQTTTRSLTAVGQVSSSTYLAKFQCKTLFQERASGDLSIHKYISVPSFSRKFTQSLPFPSDLQSYTRQAVEHGL</sequence>
<keyword evidence="2" id="KW-1185">Reference proteome</keyword>
<dbReference type="EMBL" id="JAWDGP010001154">
    <property type="protein sequence ID" value="KAK3794060.1"/>
    <property type="molecule type" value="Genomic_DNA"/>
</dbReference>
<name>A0AAE1AU64_9GAST</name>
<evidence type="ECO:0000313" key="1">
    <source>
        <dbReference type="EMBL" id="KAK3794060.1"/>
    </source>
</evidence>
<protein>
    <submittedName>
        <fullName evidence="1">Uncharacterized protein</fullName>
    </submittedName>
</protein>
<proteinExistence type="predicted"/>
<reference evidence="1" key="1">
    <citation type="journal article" date="2023" name="G3 (Bethesda)">
        <title>A reference genome for the long-term kleptoplast-retaining sea slug Elysia crispata morphotype clarki.</title>
        <authorList>
            <person name="Eastman K.E."/>
            <person name="Pendleton A.L."/>
            <person name="Shaikh M.A."/>
            <person name="Suttiyut T."/>
            <person name="Ogas R."/>
            <person name="Tomko P."/>
            <person name="Gavelis G."/>
            <person name="Widhalm J.R."/>
            <person name="Wisecaver J.H."/>
        </authorList>
    </citation>
    <scope>NUCLEOTIDE SEQUENCE</scope>
    <source>
        <strain evidence="1">ECLA1</strain>
    </source>
</reference>
<accession>A0AAE1AU64</accession>
<evidence type="ECO:0000313" key="2">
    <source>
        <dbReference type="Proteomes" id="UP001283361"/>
    </source>
</evidence>
<dbReference type="AlphaFoldDB" id="A0AAE1AU64"/>
<dbReference type="Proteomes" id="UP001283361">
    <property type="component" value="Unassembled WGS sequence"/>
</dbReference>
<organism evidence="1 2">
    <name type="scientific">Elysia crispata</name>
    <name type="common">lettuce slug</name>
    <dbReference type="NCBI Taxonomy" id="231223"/>
    <lineage>
        <taxon>Eukaryota</taxon>
        <taxon>Metazoa</taxon>
        <taxon>Spiralia</taxon>
        <taxon>Lophotrochozoa</taxon>
        <taxon>Mollusca</taxon>
        <taxon>Gastropoda</taxon>
        <taxon>Heterobranchia</taxon>
        <taxon>Euthyneura</taxon>
        <taxon>Panpulmonata</taxon>
        <taxon>Sacoglossa</taxon>
        <taxon>Placobranchoidea</taxon>
        <taxon>Plakobranchidae</taxon>
        <taxon>Elysia</taxon>
    </lineage>
</organism>